<sequence length="201" mass="22462">MFPFTKEKSVSSKIVYPVNENNTVTESVFRKKRVTSANEIVPANTGTDFGNAPDFGNDTQEIVSDFGQGSSMSNSAEHIVMAKQQPLVVPTSRPARNRKLPQHLKDYEVSHPKIRTSPHTIAQNIRRFRSANKKAVIKLIRKQRCGMVFLQETMLEEVITSDVCSEEDLALAKLRMMKIFLRSLNKGMFGVGSVGLTSVEC</sequence>
<evidence type="ECO:0000313" key="1">
    <source>
        <dbReference type="EMBL" id="KAK8484154.1"/>
    </source>
</evidence>
<comment type="caution">
    <text evidence="1">The sequence shown here is derived from an EMBL/GenBank/DDBJ whole genome shotgun (WGS) entry which is preliminary data.</text>
</comment>
<accession>A0ABR1ZTV0</accession>
<organism evidence="1 2">
    <name type="scientific">Hibiscus sabdariffa</name>
    <name type="common">roselle</name>
    <dbReference type="NCBI Taxonomy" id="183260"/>
    <lineage>
        <taxon>Eukaryota</taxon>
        <taxon>Viridiplantae</taxon>
        <taxon>Streptophyta</taxon>
        <taxon>Embryophyta</taxon>
        <taxon>Tracheophyta</taxon>
        <taxon>Spermatophyta</taxon>
        <taxon>Magnoliopsida</taxon>
        <taxon>eudicotyledons</taxon>
        <taxon>Gunneridae</taxon>
        <taxon>Pentapetalae</taxon>
        <taxon>rosids</taxon>
        <taxon>malvids</taxon>
        <taxon>Malvales</taxon>
        <taxon>Malvaceae</taxon>
        <taxon>Malvoideae</taxon>
        <taxon>Hibiscus</taxon>
    </lineage>
</organism>
<keyword evidence="2" id="KW-1185">Reference proteome</keyword>
<name>A0ABR1ZTV0_9ROSI</name>
<gene>
    <name evidence="1" type="ORF">V6N11_059472</name>
</gene>
<dbReference type="Proteomes" id="UP001396334">
    <property type="component" value="Unassembled WGS sequence"/>
</dbReference>
<proteinExistence type="predicted"/>
<protein>
    <submittedName>
        <fullName evidence="1">Uncharacterized protein</fullName>
    </submittedName>
</protein>
<evidence type="ECO:0000313" key="2">
    <source>
        <dbReference type="Proteomes" id="UP001396334"/>
    </source>
</evidence>
<reference evidence="1 2" key="1">
    <citation type="journal article" date="2024" name="G3 (Bethesda)">
        <title>Genome assembly of Hibiscus sabdariffa L. provides insights into metabolisms of medicinal natural products.</title>
        <authorList>
            <person name="Kim T."/>
        </authorList>
    </citation>
    <scope>NUCLEOTIDE SEQUENCE [LARGE SCALE GENOMIC DNA]</scope>
    <source>
        <strain evidence="1">TK-2024</strain>
        <tissue evidence="1">Old leaves</tissue>
    </source>
</reference>
<dbReference type="EMBL" id="JBBPBN010000600">
    <property type="protein sequence ID" value="KAK8484154.1"/>
    <property type="molecule type" value="Genomic_DNA"/>
</dbReference>